<accession>A0A1C0A6E3</accession>
<keyword evidence="3" id="KW-1185">Reference proteome</keyword>
<dbReference type="Proteomes" id="UP000093514">
    <property type="component" value="Unassembled WGS sequence"/>
</dbReference>
<evidence type="ECO:0000256" key="1">
    <source>
        <dbReference type="SAM" id="Coils"/>
    </source>
</evidence>
<comment type="caution">
    <text evidence="2">The sequence shown here is derived from an EMBL/GenBank/DDBJ whole genome shotgun (WGS) entry which is preliminary data.</text>
</comment>
<organism evidence="2 3">
    <name type="scientific">Orenia metallireducens</name>
    <dbReference type="NCBI Taxonomy" id="1413210"/>
    <lineage>
        <taxon>Bacteria</taxon>
        <taxon>Bacillati</taxon>
        <taxon>Bacillota</taxon>
        <taxon>Clostridia</taxon>
        <taxon>Halanaerobiales</taxon>
        <taxon>Halobacteroidaceae</taxon>
        <taxon>Orenia</taxon>
    </lineage>
</organism>
<evidence type="ECO:0000313" key="3">
    <source>
        <dbReference type="Proteomes" id="UP000093514"/>
    </source>
</evidence>
<gene>
    <name evidence="2" type="ORF">U472_15330</name>
</gene>
<dbReference type="RefSeq" id="WP_068719608.1">
    <property type="nucleotide sequence ID" value="NZ_LWDV01000010.1"/>
</dbReference>
<proteinExistence type="predicted"/>
<dbReference type="AlphaFoldDB" id="A0A1C0A6E3"/>
<sequence>MDINISGFVSSYLRFDNINTVRDRIESAEISVEDPHYSEVELPFDFNKIEISKESLEKIKESTTRKKELIKEHLSSVNPLKLDFKQAMSLHGKDITEIFKNEGNSLDSLFVKADWDKMFDSSFIQRLAIKNEVWSDRIKKNYDGAEKEAALERKDSILEETAAELFSQYADNFKHYFGDDFNKEEFVNNLYRIMNENISYIREVKREHQTEWDKMVNSRVTYEINPETCTDENGEVLCMKLNTAVTRYKMQSEDEANMDFFQNKLNSQLKDVEENLKEKSEENSKNKIEEMSYSELEYTSKTIASAYENLYSFTNSFDGITKSVEWGQAKAKMLFATKHALPKDFSDKLMLGLDRLINKQASVLDGLMQISREKIIESVGTEKGMSDYTPFFDNKSRQSMINLFAEIGGKSADTISNEYKKALAVLREKQETTYATNSKSDYLSLLKEDWNEFISMMPKELQDYRVKDIDVIV</sequence>
<reference evidence="3" key="1">
    <citation type="submission" date="2016-07" db="EMBL/GenBank/DDBJ databases">
        <authorList>
            <person name="Florea S."/>
            <person name="Webb J.S."/>
            <person name="Jaromczyk J."/>
            <person name="Schardl C.L."/>
        </authorList>
    </citation>
    <scope>NUCLEOTIDE SEQUENCE [LARGE SCALE GENOMIC DNA]</scope>
    <source>
        <strain evidence="3">Z6</strain>
    </source>
</reference>
<reference evidence="2 3" key="2">
    <citation type="submission" date="2016-08" db="EMBL/GenBank/DDBJ databases">
        <title>Orenia metallireducens sp. nov. strain Z6, a Novel Metal-reducing Firmicute from the Deep Subsurface.</title>
        <authorList>
            <person name="Maxim B.I."/>
            <person name="Kenneth K."/>
            <person name="Flynn T.M."/>
            <person name="Oloughlin E.J."/>
            <person name="Locke R.A."/>
            <person name="Weber J.R."/>
            <person name="Egan S.M."/>
            <person name="Mackie R.I."/>
            <person name="Cann I.K."/>
        </authorList>
    </citation>
    <scope>NUCLEOTIDE SEQUENCE [LARGE SCALE GENOMIC DNA]</scope>
    <source>
        <strain evidence="2 3">Z6</strain>
    </source>
</reference>
<dbReference type="EMBL" id="LWDV01000010">
    <property type="protein sequence ID" value="OCL25698.1"/>
    <property type="molecule type" value="Genomic_DNA"/>
</dbReference>
<name>A0A1C0A6E3_9FIRM</name>
<evidence type="ECO:0000313" key="2">
    <source>
        <dbReference type="EMBL" id="OCL25698.1"/>
    </source>
</evidence>
<protein>
    <submittedName>
        <fullName evidence="2">Uncharacterized protein</fullName>
    </submittedName>
</protein>
<feature type="coiled-coil region" evidence="1">
    <location>
        <begin position="262"/>
        <end position="289"/>
    </location>
</feature>
<keyword evidence="1" id="KW-0175">Coiled coil</keyword>